<organism evidence="1">
    <name type="scientific">viral metagenome</name>
    <dbReference type="NCBI Taxonomy" id="1070528"/>
    <lineage>
        <taxon>unclassified sequences</taxon>
        <taxon>metagenomes</taxon>
        <taxon>organismal metagenomes</taxon>
    </lineage>
</organism>
<evidence type="ECO:0000313" key="1">
    <source>
        <dbReference type="EMBL" id="QHT14126.1"/>
    </source>
</evidence>
<accession>A0A6C0DAV6</accession>
<name>A0A6C0DAV6_9ZZZZ</name>
<proteinExistence type="predicted"/>
<dbReference type="AlphaFoldDB" id="A0A6C0DAV6"/>
<protein>
    <submittedName>
        <fullName evidence="1">Uncharacterized protein</fullName>
    </submittedName>
</protein>
<reference evidence="1" key="1">
    <citation type="journal article" date="2020" name="Nature">
        <title>Giant virus diversity and host interactions through global metagenomics.</title>
        <authorList>
            <person name="Schulz F."/>
            <person name="Roux S."/>
            <person name="Paez-Espino D."/>
            <person name="Jungbluth S."/>
            <person name="Walsh D.A."/>
            <person name="Denef V.J."/>
            <person name="McMahon K.D."/>
            <person name="Konstantinidis K.T."/>
            <person name="Eloe-Fadrosh E.A."/>
            <person name="Kyrpides N.C."/>
            <person name="Woyke T."/>
        </authorList>
    </citation>
    <scope>NUCLEOTIDE SEQUENCE</scope>
    <source>
        <strain evidence="1">GVMAG-M-3300023174-134</strain>
    </source>
</reference>
<sequence length="130" mass="15127">MKTIDYTMKNLNVETLQNPGLYKTIYANELTINDIGKKVYLIHRYGISCRKITKVSDRHFIHSALDNSNKAESLISYFVFPMYMNTSRDKLFDTSIRIILDNAAGNNKLDSVMEFFNNRYLVSYTSSFLE</sequence>
<dbReference type="EMBL" id="MN739579">
    <property type="protein sequence ID" value="QHT14126.1"/>
    <property type="molecule type" value="Genomic_DNA"/>
</dbReference>